<dbReference type="InterPro" id="IPR036770">
    <property type="entry name" value="Ankyrin_rpt-contain_sf"/>
</dbReference>
<feature type="repeat" description="TPR" evidence="2">
    <location>
        <begin position="397"/>
        <end position="430"/>
    </location>
</feature>
<evidence type="ECO:0000256" key="3">
    <source>
        <dbReference type="SAM" id="MobiDB-lite"/>
    </source>
</evidence>
<dbReference type="InterPro" id="IPR002110">
    <property type="entry name" value="Ankyrin_rpt"/>
</dbReference>
<dbReference type="InterPro" id="IPR011990">
    <property type="entry name" value="TPR-like_helical_dom_sf"/>
</dbReference>
<accession>A0ABR2YWW1</accession>
<dbReference type="Gene3D" id="1.25.40.20">
    <property type="entry name" value="Ankyrin repeat-containing domain"/>
    <property type="match status" value="2"/>
</dbReference>
<dbReference type="SUPFAM" id="SSF48452">
    <property type="entry name" value="TPR-like"/>
    <property type="match status" value="1"/>
</dbReference>
<feature type="repeat" description="ANK" evidence="1">
    <location>
        <begin position="79"/>
        <end position="111"/>
    </location>
</feature>
<evidence type="ECO:0008006" key="6">
    <source>
        <dbReference type="Google" id="ProtNLM"/>
    </source>
</evidence>
<dbReference type="Proteomes" id="UP001491310">
    <property type="component" value="Unassembled WGS sequence"/>
</dbReference>
<feature type="region of interest" description="Disordered" evidence="3">
    <location>
        <begin position="445"/>
        <end position="480"/>
    </location>
</feature>
<gene>
    <name evidence="4" type="ORF">WJX75_002018</name>
</gene>
<protein>
    <recommendedName>
        <fullName evidence="6">Ankyrin</fullName>
    </recommendedName>
</protein>
<dbReference type="PANTHER" id="PTHR46224">
    <property type="entry name" value="ANKYRIN REPEAT FAMILY PROTEIN"/>
    <property type="match status" value="1"/>
</dbReference>
<feature type="compositionally biased region" description="Basic and acidic residues" evidence="3">
    <location>
        <begin position="445"/>
        <end position="464"/>
    </location>
</feature>
<dbReference type="PRINTS" id="PR01415">
    <property type="entry name" value="ANKYRIN"/>
</dbReference>
<dbReference type="PROSITE" id="PS50297">
    <property type="entry name" value="ANK_REP_REGION"/>
    <property type="match status" value="4"/>
</dbReference>
<name>A0ABR2YWW1_9CHLO</name>
<dbReference type="SMART" id="SM00248">
    <property type="entry name" value="ANK"/>
    <property type="match status" value="6"/>
</dbReference>
<feature type="repeat" description="ANK" evidence="1">
    <location>
        <begin position="112"/>
        <end position="144"/>
    </location>
</feature>
<dbReference type="PANTHER" id="PTHR46224:SF6">
    <property type="entry name" value="ANKYRIN REPEAT FAMILY PROTEIN"/>
    <property type="match status" value="1"/>
</dbReference>
<dbReference type="Pfam" id="PF12796">
    <property type="entry name" value="Ank_2"/>
    <property type="match status" value="3"/>
</dbReference>
<reference evidence="4 5" key="1">
    <citation type="journal article" date="2024" name="Nat. Commun.">
        <title>Phylogenomics reveals the evolutionary origins of lichenization in chlorophyte algae.</title>
        <authorList>
            <person name="Puginier C."/>
            <person name="Libourel C."/>
            <person name="Otte J."/>
            <person name="Skaloud P."/>
            <person name="Haon M."/>
            <person name="Grisel S."/>
            <person name="Petersen M."/>
            <person name="Berrin J.G."/>
            <person name="Delaux P.M."/>
            <person name="Dal Grande F."/>
            <person name="Keller J."/>
        </authorList>
    </citation>
    <scope>NUCLEOTIDE SEQUENCE [LARGE SCALE GENOMIC DNA]</scope>
    <source>
        <strain evidence="4 5">SAG 216-7</strain>
    </source>
</reference>
<dbReference type="PROSITE" id="PS50005">
    <property type="entry name" value="TPR"/>
    <property type="match status" value="1"/>
</dbReference>
<keyword evidence="1" id="KW-0040">ANK repeat</keyword>
<evidence type="ECO:0000313" key="4">
    <source>
        <dbReference type="EMBL" id="KAK9916378.1"/>
    </source>
</evidence>
<dbReference type="Gene3D" id="1.25.40.10">
    <property type="entry name" value="Tetratricopeptide repeat domain"/>
    <property type="match status" value="1"/>
</dbReference>
<proteinExistence type="predicted"/>
<dbReference type="PROSITE" id="PS50088">
    <property type="entry name" value="ANK_REPEAT"/>
    <property type="match status" value="4"/>
</dbReference>
<dbReference type="SMART" id="SM00028">
    <property type="entry name" value="TPR"/>
    <property type="match status" value="3"/>
</dbReference>
<feature type="repeat" description="ANK" evidence="1">
    <location>
        <begin position="177"/>
        <end position="209"/>
    </location>
</feature>
<organism evidence="4 5">
    <name type="scientific">Coccomyxa subellipsoidea</name>
    <dbReference type="NCBI Taxonomy" id="248742"/>
    <lineage>
        <taxon>Eukaryota</taxon>
        <taxon>Viridiplantae</taxon>
        <taxon>Chlorophyta</taxon>
        <taxon>core chlorophytes</taxon>
        <taxon>Trebouxiophyceae</taxon>
        <taxon>Trebouxiophyceae incertae sedis</taxon>
        <taxon>Coccomyxaceae</taxon>
        <taxon>Coccomyxa</taxon>
    </lineage>
</organism>
<evidence type="ECO:0000313" key="5">
    <source>
        <dbReference type="Proteomes" id="UP001491310"/>
    </source>
</evidence>
<keyword evidence="5" id="KW-1185">Reference proteome</keyword>
<dbReference type="EMBL" id="JALJOT010000003">
    <property type="protein sequence ID" value="KAK9916378.1"/>
    <property type="molecule type" value="Genomic_DNA"/>
</dbReference>
<keyword evidence="2" id="KW-0802">TPR repeat</keyword>
<feature type="repeat" description="ANK" evidence="1">
    <location>
        <begin position="210"/>
        <end position="242"/>
    </location>
</feature>
<dbReference type="InterPro" id="IPR019734">
    <property type="entry name" value="TPR_rpt"/>
</dbReference>
<sequence>MACTNFGNLGEFKTEDRTRAGDIEGFRGAAQRFDGNDLTCVKDANGHNALHFSASEGKTTFVRYLLTEEHFKVDTADDSGDTPLALAAASGHHSTVLALLYAGASAQGTGKENPQPTHWAAQSGDLKTLEVLLEHGASVDSACSTGTPLVWALGAQKRECASFLLDKGASPNGRGNNGVSACLLAAATGSDELLQRLIDMGADVNAAATGGVTALHVAAEAGHDSIVSILLKGGADPDAKEENLSARPIDAAAAAQHRDIVEMLLPCTMPAEGAEWTVDSLMAEAAAAAAATGHTHTHGGGCCGHDHGHDEEDEEIVVPAPEEYDMEKAKVLKRKGDEAFVKGQFPAAVEHYTGALRHNTSDHALWANRSAAAFRTGAFQGALLDARRARTIDPRYAKAFFREGSAAEALEQWEDAAQAYFQGCRLDPQNIALAQAFHGVVQKARDAHRQAHEHSHSHAHDHGHSNSHGASCSEGCGHEH</sequence>
<dbReference type="SUPFAM" id="SSF48403">
    <property type="entry name" value="Ankyrin repeat"/>
    <property type="match status" value="1"/>
</dbReference>
<comment type="caution">
    <text evidence="4">The sequence shown here is derived from an EMBL/GenBank/DDBJ whole genome shotgun (WGS) entry which is preliminary data.</text>
</comment>
<evidence type="ECO:0000256" key="2">
    <source>
        <dbReference type="PROSITE-ProRule" id="PRU00339"/>
    </source>
</evidence>
<evidence type="ECO:0000256" key="1">
    <source>
        <dbReference type="PROSITE-ProRule" id="PRU00023"/>
    </source>
</evidence>
<dbReference type="InterPro" id="IPR051616">
    <property type="entry name" value="Cul2-RING_E3_ligase_SR"/>
</dbReference>